<evidence type="ECO:0000313" key="3">
    <source>
        <dbReference type="EMBL" id="MXQ73970.1"/>
    </source>
</evidence>
<reference evidence="3 4" key="1">
    <citation type="submission" date="2019-12" db="EMBL/GenBank/DDBJ databases">
        <authorList>
            <person name="Yang R."/>
        </authorList>
    </citation>
    <scope>NUCLEOTIDE SEQUENCE [LARGE SCALE GENOMIC DNA]</scope>
    <source>
        <strain evidence="3 4">DONG20-135</strain>
    </source>
</reference>
<dbReference type="AlphaFoldDB" id="A0A6N8U831"/>
<sequence>MSYMCNICGYIYDGDDFKKEPNDYQCPLCDASRSEFTERNIEVEVCNATDEFHRIKNSKIV</sequence>
<dbReference type="Pfam" id="PF21349">
    <property type="entry name" value="RUBY_RBDX"/>
    <property type="match status" value="1"/>
</dbReference>
<evidence type="ECO:0000256" key="1">
    <source>
        <dbReference type="ARBA" id="ARBA00001965"/>
    </source>
</evidence>
<dbReference type="EMBL" id="WUUQ01000003">
    <property type="protein sequence ID" value="MXQ73970.1"/>
    <property type="molecule type" value="Genomic_DNA"/>
</dbReference>
<accession>A0A6N8U831</accession>
<dbReference type="SUPFAM" id="SSF57802">
    <property type="entry name" value="Rubredoxin-like"/>
    <property type="match status" value="1"/>
</dbReference>
<dbReference type="GO" id="GO:0005506">
    <property type="term" value="F:iron ion binding"/>
    <property type="evidence" value="ECO:0007669"/>
    <property type="project" value="InterPro"/>
</dbReference>
<evidence type="ECO:0000259" key="2">
    <source>
        <dbReference type="PROSITE" id="PS50903"/>
    </source>
</evidence>
<dbReference type="InterPro" id="IPR048574">
    <property type="entry name" value="RUBY_RBDX"/>
</dbReference>
<name>A0A6N8U831_9FIRM</name>
<reference evidence="3 4" key="2">
    <citation type="submission" date="2020-01" db="EMBL/GenBank/DDBJ databases">
        <title>Clostridiaceae sp. nov. isolated from the gut of human by culturomics.</title>
        <authorList>
            <person name="Chang Y."/>
        </authorList>
    </citation>
    <scope>NUCLEOTIDE SEQUENCE [LARGE SCALE GENOMIC DNA]</scope>
    <source>
        <strain evidence="3 4">DONG20-135</strain>
    </source>
</reference>
<gene>
    <name evidence="3" type="ORF">GSF08_08450</name>
</gene>
<dbReference type="PROSITE" id="PS50903">
    <property type="entry name" value="RUBREDOXIN_LIKE"/>
    <property type="match status" value="1"/>
</dbReference>
<proteinExistence type="predicted"/>
<comment type="caution">
    <text evidence="3">The sequence shown here is derived from an EMBL/GenBank/DDBJ whole genome shotgun (WGS) entry which is preliminary data.</text>
</comment>
<protein>
    <submittedName>
        <fullName evidence="3">Rubredoxin/rubrerythrin</fullName>
    </submittedName>
</protein>
<feature type="domain" description="Rubredoxin-like" evidence="2">
    <location>
        <begin position="3"/>
        <end position="39"/>
    </location>
</feature>
<evidence type="ECO:0000313" key="4">
    <source>
        <dbReference type="Proteomes" id="UP000434036"/>
    </source>
</evidence>
<dbReference type="Proteomes" id="UP000434036">
    <property type="component" value="Unassembled WGS sequence"/>
</dbReference>
<dbReference type="InterPro" id="IPR024934">
    <property type="entry name" value="Rubredoxin-like_dom"/>
</dbReference>
<dbReference type="RefSeq" id="WP_160625401.1">
    <property type="nucleotide sequence ID" value="NZ_WUUQ01000003.1"/>
</dbReference>
<dbReference type="Gene3D" id="2.20.28.10">
    <property type="match status" value="1"/>
</dbReference>
<keyword evidence="4" id="KW-1185">Reference proteome</keyword>
<comment type="cofactor">
    <cofactor evidence="1">
        <name>Fe(3+)</name>
        <dbReference type="ChEBI" id="CHEBI:29034"/>
    </cofactor>
</comment>
<organism evidence="3 4">
    <name type="scientific">Copranaerobaculum intestinale</name>
    <dbReference type="NCBI Taxonomy" id="2692629"/>
    <lineage>
        <taxon>Bacteria</taxon>
        <taxon>Bacillati</taxon>
        <taxon>Bacillota</taxon>
        <taxon>Erysipelotrichia</taxon>
        <taxon>Erysipelotrichales</taxon>
        <taxon>Erysipelotrichaceae</taxon>
        <taxon>Copranaerobaculum</taxon>
    </lineage>
</organism>